<evidence type="ECO:0000256" key="1">
    <source>
        <dbReference type="ARBA" id="ARBA00000900"/>
    </source>
</evidence>
<sequence length="315" mass="34705">MGETDQDTPNSHYPSYNSGSGYELSGKIMLSAIVILLFVVVLMVCLHLYARWYLIRARRRHSRRTRRRTRIVFYVDPSNPNSTNAVTVSAGGTRGLDPFVLASLPVFVYSEKTHPEVPECAVCLSEFEENETGRTLPKCKHSFHIGCIDMWFYSHSTCPLCRSPVEPGQENGDEVVISVNESGSGSSSELCSDCQHEDGHTGSGPGQTSSSGGSRLKDFAGVSIEIPRRNENFRDEFSDSPASQGGFRSPMSRMLSFTRILSRDRRSNMSSPTVGSVEVSCGGGTTTTTTTGSVNESDVERETRQTQRENSEMTR</sequence>
<dbReference type="PANTHER" id="PTHR46913">
    <property type="entry name" value="RING-H2 FINGER PROTEIN ATL16"/>
    <property type="match status" value="1"/>
</dbReference>
<evidence type="ECO:0000256" key="15">
    <source>
        <dbReference type="SAM" id="MobiDB-lite"/>
    </source>
</evidence>
<reference evidence="18" key="1">
    <citation type="submission" date="2020-03" db="EMBL/GenBank/DDBJ databases">
        <title>Castanea mollissima Vanexum genome sequencing.</title>
        <authorList>
            <person name="Staton M."/>
        </authorList>
    </citation>
    <scope>NUCLEOTIDE SEQUENCE</scope>
    <source>
        <tissue evidence="18">Leaf</tissue>
    </source>
</reference>
<accession>A0A8J4RFU5</accession>
<dbReference type="Pfam" id="PF13639">
    <property type="entry name" value="zf-RING_2"/>
    <property type="match status" value="1"/>
</dbReference>
<keyword evidence="8 14" id="KW-0863">Zinc-finger</keyword>
<keyword evidence="7" id="KW-0479">Metal-binding</keyword>
<evidence type="ECO:0000256" key="5">
    <source>
        <dbReference type="ARBA" id="ARBA00022679"/>
    </source>
</evidence>
<dbReference type="GO" id="GO:0016567">
    <property type="term" value="P:protein ubiquitination"/>
    <property type="evidence" value="ECO:0007669"/>
    <property type="project" value="InterPro"/>
</dbReference>
<evidence type="ECO:0000256" key="7">
    <source>
        <dbReference type="ARBA" id="ARBA00022723"/>
    </source>
</evidence>
<feature type="compositionally biased region" description="Basic and acidic residues" evidence="15">
    <location>
        <begin position="298"/>
        <end position="315"/>
    </location>
</feature>
<name>A0A8J4RFU5_9ROSI</name>
<evidence type="ECO:0000256" key="6">
    <source>
        <dbReference type="ARBA" id="ARBA00022692"/>
    </source>
</evidence>
<dbReference type="SMART" id="SM00184">
    <property type="entry name" value="RING"/>
    <property type="match status" value="1"/>
</dbReference>
<protein>
    <recommendedName>
        <fullName evidence="4">RING-type E3 ubiquitin transferase</fullName>
        <ecNumber evidence="4">2.3.2.27</ecNumber>
    </recommendedName>
</protein>
<dbReference type="GO" id="GO:0008270">
    <property type="term" value="F:zinc ion binding"/>
    <property type="evidence" value="ECO:0007669"/>
    <property type="project" value="UniProtKB-KW"/>
</dbReference>
<dbReference type="PANTHER" id="PTHR46913:SF1">
    <property type="entry name" value="RING-H2 FINGER PROTEIN ATL16"/>
    <property type="match status" value="1"/>
</dbReference>
<keyword evidence="9" id="KW-0833">Ubl conjugation pathway</keyword>
<keyword evidence="5" id="KW-0808">Transferase</keyword>
<proteinExistence type="inferred from homology"/>
<keyword evidence="19" id="KW-1185">Reference proteome</keyword>
<dbReference type="EMBL" id="JRKL02001707">
    <property type="protein sequence ID" value="KAF3962513.1"/>
    <property type="molecule type" value="Genomic_DNA"/>
</dbReference>
<evidence type="ECO:0000256" key="10">
    <source>
        <dbReference type="ARBA" id="ARBA00022833"/>
    </source>
</evidence>
<feature type="compositionally biased region" description="Low complexity" evidence="15">
    <location>
        <begin position="179"/>
        <end position="189"/>
    </location>
</feature>
<comment type="catalytic activity">
    <reaction evidence="1">
        <text>S-ubiquitinyl-[E2 ubiquitin-conjugating enzyme]-L-cysteine + [acceptor protein]-L-lysine = [E2 ubiquitin-conjugating enzyme]-L-cysteine + N(6)-ubiquitinyl-[acceptor protein]-L-lysine.</text>
        <dbReference type="EC" id="2.3.2.27"/>
    </reaction>
</comment>
<dbReference type="AlphaFoldDB" id="A0A8J4RFU5"/>
<evidence type="ECO:0000256" key="8">
    <source>
        <dbReference type="ARBA" id="ARBA00022771"/>
    </source>
</evidence>
<evidence type="ECO:0000256" key="2">
    <source>
        <dbReference type="ARBA" id="ARBA00004167"/>
    </source>
</evidence>
<dbReference type="GO" id="GO:0061630">
    <property type="term" value="F:ubiquitin protein ligase activity"/>
    <property type="evidence" value="ECO:0007669"/>
    <property type="project" value="UniProtKB-EC"/>
</dbReference>
<feature type="transmembrane region" description="Helical" evidence="16">
    <location>
        <begin position="28"/>
        <end position="54"/>
    </location>
</feature>
<evidence type="ECO:0000256" key="11">
    <source>
        <dbReference type="ARBA" id="ARBA00022989"/>
    </source>
</evidence>
<dbReference type="InterPro" id="IPR013083">
    <property type="entry name" value="Znf_RING/FYVE/PHD"/>
</dbReference>
<evidence type="ECO:0000256" key="3">
    <source>
        <dbReference type="ARBA" id="ARBA00004906"/>
    </source>
</evidence>
<organism evidence="18 19">
    <name type="scientific">Castanea mollissima</name>
    <name type="common">Chinese chestnut</name>
    <dbReference type="NCBI Taxonomy" id="60419"/>
    <lineage>
        <taxon>Eukaryota</taxon>
        <taxon>Viridiplantae</taxon>
        <taxon>Streptophyta</taxon>
        <taxon>Embryophyta</taxon>
        <taxon>Tracheophyta</taxon>
        <taxon>Spermatophyta</taxon>
        <taxon>Magnoliopsida</taxon>
        <taxon>eudicotyledons</taxon>
        <taxon>Gunneridae</taxon>
        <taxon>Pentapetalae</taxon>
        <taxon>rosids</taxon>
        <taxon>fabids</taxon>
        <taxon>Fagales</taxon>
        <taxon>Fagaceae</taxon>
        <taxon>Castanea</taxon>
    </lineage>
</organism>
<evidence type="ECO:0000256" key="13">
    <source>
        <dbReference type="ARBA" id="ARBA00024209"/>
    </source>
</evidence>
<feature type="compositionally biased region" description="Low complexity" evidence="15">
    <location>
        <begin position="273"/>
        <end position="294"/>
    </location>
</feature>
<dbReference type="GO" id="GO:0016020">
    <property type="term" value="C:membrane"/>
    <property type="evidence" value="ECO:0007669"/>
    <property type="project" value="UniProtKB-SubCell"/>
</dbReference>
<gene>
    <name evidence="18" type="ORF">CMV_012986</name>
</gene>
<dbReference type="SUPFAM" id="SSF57850">
    <property type="entry name" value="RING/U-box"/>
    <property type="match status" value="1"/>
</dbReference>
<evidence type="ECO:0000313" key="18">
    <source>
        <dbReference type="EMBL" id="KAF3962513.1"/>
    </source>
</evidence>
<dbReference type="InterPro" id="IPR001841">
    <property type="entry name" value="Znf_RING"/>
</dbReference>
<dbReference type="Gene3D" id="3.30.40.10">
    <property type="entry name" value="Zinc/RING finger domain, C3HC4 (zinc finger)"/>
    <property type="match status" value="1"/>
</dbReference>
<comment type="caution">
    <text evidence="18">The sequence shown here is derived from an EMBL/GenBank/DDBJ whole genome shotgun (WGS) entry which is preliminary data.</text>
</comment>
<comment type="pathway">
    <text evidence="3">Protein modification; protein ubiquitination.</text>
</comment>
<dbReference type="Proteomes" id="UP000737018">
    <property type="component" value="Unassembled WGS sequence"/>
</dbReference>
<evidence type="ECO:0000256" key="4">
    <source>
        <dbReference type="ARBA" id="ARBA00012483"/>
    </source>
</evidence>
<keyword evidence="6 16" id="KW-0812">Transmembrane</keyword>
<keyword evidence="12 16" id="KW-0472">Membrane</keyword>
<comment type="similarity">
    <text evidence="13">Belongs to the RING-type zinc finger family. ATL subfamily.</text>
</comment>
<feature type="region of interest" description="Disordered" evidence="15">
    <location>
        <begin position="230"/>
        <end position="250"/>
    </location>
</feature>
<evidence type="ECO:0000256" key="14">
    <source>
        <dbReference type="PROSITE-ProRule" id="PRU00175"/>
    </source>
</evidence>
<feature type="region of interest" description="Disordered" evidence="15">
    <location>
        <begin position="179"/>
        <end position="216"/>
    </location>
</feature>
<dbReference type="CDD" id="cd16461">
    <property type="entry name" value="RING-H2_EL5-like"/>
    <property type="match status" value="1"/>
</dbReference>
<evidence type="ECO:0000313" key="19">
    <source>
        <dbReference type="Proteomes" id="UP000737018"/>
    </source>
</evidence>
<dbReference type="OrthoDB" id="8062037at2759"/>
<dbReference type="InterPro" id="IPR044600">
    <property type="entry name" value="ATL1/ATL16-like"/>
</dbReference>
<dbReference type="FunFam" id="3.30.40.10:FF:000475">
    <property type="entry name" value="RING-H2 finger protein ATL3"/>
    <property type="match status" value="1"/>
</dbReference>
<keyword evidence="11 16" id="KW-1133">Transmembrane helix</keyword>
<evidence type="ECO:0000256" key="9">
    <source>
        <dbReference type="ARBA" id="ARBA00022786"/>
    </source>
</evidence>
<feature type="region of interest" description="Disordered" evidence="15">
    <location>
        <begin position="263"/>
        <end position="315"/>
    </location>
</feature>
<evidence type="ECO:0000256" key="12">
    <source>
        <dbReference type="ARBA" id="ARBA00023136"/>
    </source>
</evidence>
<evidence type="ECO:0000256" key="16">
    <source>
        <dbReference type="SAM" id="Phobius"/>
    </source>
</evidence>
<comment type="subcellular location">
    <subcellularLocation>
        <location evidence="2">Membrane</location>
        <topology evidence="2">Single-pass membrane protein</topology>
    </subcellularLocation>
</comment>
<feature type="domain" description="RING-type" evidence="17">
    <location>
        <begin position="120"/>
        <end position="162"/>
    </location>
</feature>
<keyword evidence="10" id="KW-0862">Zinc</keyword>
<dbReference type="EC" id="2.3.2.27" evidence="4"/>
<dbReference type="PROSITE" id="PS50089">
    <property type="entry name" value="ZF_RING_2"/>
    <property type="match status" value="1"/>
</dbReference>
<evidence type="ECO:0000259" key="17">
    <source>
        <dbReference type="PROSITE" id="PS50089"/>
    </source>
</evidence>